<keyword evidence="3" id="KW-0378">Hydrolase</keyword>
<keyword evidence="3" id="KW-0255">Endonuclease</keyword>
<reference evidence="3 4" key="1">
    <citation type="submission" date="2023-11" db="EMBL/GenBank/DDBJ databases">
        <title>Lentzea sokolovensis, sp. nov., Lentzea kristufkii, sp. nov., and Lentzea miocenensis, sp. nov., rare actinobacteria from Sokolov Coal Basin, Miocene lacustrine sediment, Czech Republic.</title>
        <authorList>
            <person name="Lara A."/>
            <person name="Kotroba L."/>
            <person name="Nouioui I."/>
            <person name="Neumann-Schaal M."/>
            <person name="Mast Y."/>
            <person name="Chronakova A."/>
        </authorList>
    </citation>
    <scope>NUCLEOTIDE SEQUENCE [LARGE SCALE GENOMIC DNA]</scope>
    <source>
        <strain evidence="3 4">BCCO 10_0798</strain>
    </source>
</reference>
<feature type="domain" description="ScoMcrA-like N-terminal head" evidence="2">
    <location>
        <begin position="5"/>
        <end position="90"/>
    </location>
</feature>
<evidence type="ECO:0000259" key="2">
    <source>
        <dbReference type="Pfam" id="PF26345"/>
    </source>
</evidence>
<dbReference type="Pfam" id="PF13391">
    <property type="entry name" value="HNH_2"/>
    <property type="match status" value="1"/>
</dbReference>
<dbReference type="InterPro" id="IPR058807">
    <property type="entry name" value="ScoMcrA_N"/>
</dbReference>
<dbReference type="RefSeq" id="WP_319986703.1">
    <property type="nucleotide sequence ID" value="NZ_JAXAVV010000013.1"/>
</dbReference>
<dbReference type="Pfam" id="PF26345">
    <property type="entry name" value="ScoMcrA_N"/>
    <property type="match status" value="1"/>
</dbReference>
<evidence type="ECO:0000259" key="1">
    <source>
        <dbReference type="Pfam" id="PF13391"/>
    </source>
</evidence>
<evidence type="ECO:0000313" key="4">
    <source>
        <dbReference type="Proteomes" id="UP001271792"/>
    </source>
</evidence>
<reference evidence="3 4" key="2">
    <citation type="submission" date="2023-11" db="EMBL/GenBank/DDBJ databases">
        <authorList>
            <person name="Lara A.C."/>
            <person name="Chronakova A."/>
        </authorList>
    </citation>
    <scope>NUCLEOTIDE SEQUENCE [LARGE SCALE GENOMIC DNA]</scope>
    <source>
        <strain evidence="3 4">BCCO 10_0798</strain>
    </source>
</reference>
<accession>A0ABU4TX28</accession>
<evidence type="ECO:0000313" key="3">
    <source>
        <dbReference type="EMBL" id="MDX8052851.1"/>
    </source>
</evidence>
<name>A0ABU4TX28_9PSEU</name>
<dbReference type="EMBL" id="JAXAVV010000013">
    <property type="protein sequence ID" value="MDX8052851.1"/>
    <property type="molecule type" value="Genomic_DNA"/>
</dbReference>
<gene>
    <name evidence="3" type="ORF">SK571_26030</name>
</gene>
<sequence length="499" mass="54842">MGLGDITADAVSTAMAEHDRLGLIEFCNQHGFDRFRNYVIADDTRRYGTRVITAAAHGRLPGQVPLTPPEVADDDLVNQLLEGLGFEVRELRPPKWTREELTLACSQLFSNDRVAQRVNDPAVQHLAAFLRRLPFHAPQDRGLNFRSVNSVQRKLFDLGTRLPEYKGKRTRGGALDEVIIGEFLADEAEMHRRAAAIRAEHEPKAWALFSAERKHDSDAGSSGVLGSSFVYDNNFSRSQELREGHVVVIHDDEDVLGIARIGRIDHEDGQAGVTKYVAYYGGTWRAVDGAISSDDLKDASTDMAAHDVIKPLDIDKVEAMLARVAVSLPSQAAEARSVAKIRSVRRIVTGKDVRGGEDDGVAPTGGRREIKAKARKGQDKFRKKLIQRYGHVCAITGRCPAEVLQAAHLRSFAEHETHNLDEGVLLRADVHLLFDSGLLAVDPTTRRVVLAPSLSTYPHYTQFDGAEFAVGPSEKAITDHFLAVTGAWIGQQGGNQEGL</sequence>
<feature type="domain" description="HNH nuclease" evidence="1">
    <location>
        <begin position="393"/>
        <end position="442"/>
    </location>
</feature>
<dbReference type="Proteomes" id="UP001271792">
    <property type="component" value="Unassembled WGS sequence"/>
</dbReference>
<dbReference type="InterPro" id="IPR003615">
    <property type="entry name" value="HNH_nuc"/>
</dbReference>
<comment type="caution">
    <text evidence="3">The sequence shown here is derived from an EMBL/GenBank/DDBJ whole genome shotgun (WGS) entry which is preliminary data.</text>
</comment>
<keyword evidence="4" id="KW-1185">Reference proteome</keyword>
<dbReference type="GO" id="GO:0004519">
    <property type="term" value="F:endonuclease activity"/>
    <property type="evidence" value="ECO:0007669"/>
    <property type="project" value="UniProtKB-KW"/>
</dbReference>
<keyword evidence="3" id="KW-0540">Nuclease</keyword>
<protein>
    <submittedName>
        <fullName evidence="3">HNH endonuclease</fullName>
    </submittedName>
</protein>
<organism evidence="3 4">
    <name type="scientific">Lentzea kristufekii</name>
    <dbReference type="NCBI Taxonomy" id="3095430"/>
    <lineage>
        <taxon>Bacteria</taxon>
        <taxon>Bacillati</taxon>
        <taxon>Actinomycetota</taxon>
        <taxon>Actinomycetes</taxon>
        <taxon>Pseudonocardiales</taxon>
        <taxon>Pseudonocardiaceae</taxon>
        <taxon>Lentzea</taxon>
    </lineage>
</organism>
<proteinExistence type="predicted"/>